<protein>
    <submittedName>
        <fullName evidence="3">Spartin</fullName>
    </submittedName>
</protein>
<feature type="region of interest" description="Disordered" evidence="1">
    <location>
        <begin position="96"/>
        <end position="119"/>
    </location>
</feature>
<comment type="caution">
    <text evidence="3">The sequence shown here is derived from an EMBL/GenBank/DDBJ whole genome shotgun (WGS) entry which is preliminary data.</text>
</comment>
<reference evidence="3 4" key="1">
    <citation type="journal article" date="2019" name="PLoS Biol.">
        <title>Sex chromosomes control vertical transmission of feminizing Wolbachia symbionts in an isopod.</title>
        <authorList>
            <person name="Becking T."/>
            <person name="Chebbi M.A."/>
            <person name="Giraud I."/>
            <person name="Moumen B."/>
            <person name="Laverre T."/>
            <person name="Caubet Y."/>
            <person name="Peccoud J."/>
            <person name="Gilbert C."/>
            <person name="Cordaux R."/>
        </authorList>
    </citation>
    <scope>NUCLEOTIDE SEQUENCE [LARGE SCALE GENOMIC DNA]</scope>
    <source>
        <strain evidence="3">ANa2</strain>
        <tissue evidence="3">Whole body excluding digestive tract and cuticle</tissue>
    </source>
</reference>
<feature type="domain" description="Senescence" evidence="2">
    <location>
        <begin position="343"/>
        <end position="536"/>
    </location>
</feature>
<evidence type="ECO:0000313" key="4">
    <source>
        <dbReference type="Proteomes" id="UP000326759"/>
    </source>
</evidence>
<evidence type="ECO:0000256" key="1">
    <source>
        <dbReference type="SAM" id="MobiDB-lite"/>
    </source>
</evidence>
<feature type="region of interest" description="Disordered" evidence="1">
    <location>
        <begin position="546"/>
        <end position="585"/>
    </location>
</feature>
<evidence type="ECO:0000313" key="3">
    <source>
        <dbReference type="EMBL" id="KAB7497144.1"/>
    </source>
</evidence>
<sequence>MSDQGEKQGRPVRPPRSKEVTVEQFESWYKEAYKKIDNGITLASEILEEGLKLIDKALSVKVETFEIGADKLQLYIEMQNKMRITKKEVLLHFTDNQLPSSSSPENSNQHLGDAPPSYEEYLNSLSGEPGSATVQYPSLDPNNLQLDDMAYPLQARNGNTASPMVTPVMSPQNGERIFQIENGVQIFFIYANGRVTSPSYPSFLSIFTFPEPICSNEQSGWPGARGFLQVGEWSYPLIPSQSPVLHSFYGAYMFPDAANPEPGASVGILIPDTVSKDELEMFEQILSQMTSYQEQKVPSGVNAEEERAKVAKSSGQRIAEGLVSGSGSHSNDHSMVSYVLNTGIQIRAEAVSKGVVWGAEKLSNLISYGSDKLKDSLVPEAQHRPVDPKWQKTAEVARSVSGTAVKVSGYLLSQVGKATMALGKRVAPAIQKHGTRAISRLTGYKESDADASVGSVMEVASGAVVGASTIYMSLENAAAMLAMSLSDNTVKVVTHKYGPEYGSLTGNTLYAVGQTAMVGHNISSLGVKGIAKRTAKDTGKALIGQYKSSKKEEEDLDGTGEVEIMDGVEEGKEVLEDSSKSSVKK</sequence>
<dbReference type="InterPro" id="IPR009686">
    <property type="entry name" value="Senescence/spartin_C"/>
</dbReference>
<dbReference type="OrthoDB" id="20821at2759"/>
<dbReference type="Pfam" id="PF06911">
    <property type="entry name" value="Senescence"/>
    <property type="match status" value="1"/>
</dbReference>
<dbReference type="GO" id="GO:0030514">
    <property type="term" value="P:negative regulation of BMP signaling pathway"/>
    <property type="evidence" value="ECO:0007669"/>
    <property type="project" value="TreeGrafter"/>
</dbReference>
<dbReference type="Proteomes" id="UP000326759">
    <property type="component" value="Unassembled WGS sequence"/>
</dbReference>
<name>A0A5N5SSH9_9CRUS</name>
<dbReference type="EMBL" id="SEYY01020635">
    <property type="protein sequence ID" value="KAB7497144.1"/>
    <property type="molecule type" value="Genomic_DNA"/>
</dbReference>
<feature type="compositionally biased region" description="Polar residues" evidence="1">
    <location>
        <begin position="96"/>
        <end position="110"/>
    </location>
</feature>
<feature type="compositionally biased region" description="Basic and acidic residues" evidence="1">
    <location>
        <begin position="569"/>
        <end position="579"/>
    </location>
</feature>
<proteinExistence type="predicted"/>
<evidence type="ECO:0000259" key="2">
    <source>
        <dbReference type="Pfam" id="PF06911"/>
    </source>
</evidence>
<dbReference type="AlphaFoldDB" id="A0A5N5SSH9"/>
<gene>
    <name evidence="3" type="primary">SPG20</name>
    <name evidence="3" type="ORF">Anas_03726</name>
</gene>
<dbReference type="PANTHER" id="PTHR21068:SF43">
    <property type="entry name" value="SPARTIN"/>
    <property type="match status" value="1"/>
</dbReference>
<keyword evidence="4" id="KW-1185">Reference proteome</keyword>
<dbReference type="GO" id="GO:0005886">
    <property type="term" value="C:plasma membrane"/>
    <property type="evidence" value="ECO:0007669"/>
    <property type="project" value="TreeGrafter"/>
</dbReference>
<dbReference type="GO" id="GO:0051301">
    <property type="term" value="P:cell division"/>
    <property type="evidence" value="ECO:0007669"/>
    <property type="project" value="TreeGrafter"/>
</dbReference>
<dbReference type="InterPro" id="IPR045036">
    <property type="entry name" value="Spartin-like"/>
</dbReference>
<organism evidence="3 4">
    <name type="scientific">Armadillidium nasatum</name>
    <dbReference type="NCBI Taxonomy" id="96803"/>
    <lineage>
        <taxon>Eukaryota</taxon>
        <taxon>Metazoa</taxon>
        <taxon>Ecdysozoa</taxon>
        <taxon>Arthropoda</taxon>
        <taxon>Crustacea</taxon>
        <taxon>Multicrustacea</taxon>
        <taxon>Malacostraca</taxon>
        <taxon>Eumalacostraca</taxon>
        <taxon>Peracarida</taxon>
        <taxon>Isopoda</taxon>
        <taxon>Oniscidea</taxon>
        <taxon>Crinocheta</taxon>
        <taxon>Armadillidiidae</taxon>
        <taxon>Armadillidium</taxon>
    </lineage>
</organism>
<feature type="compositionally biased region" description="Acidic residues" evidence="1">
    <location>
        <begin position="554"/>
        <end position="568"/>
    </location>
</feature>
<accession>A0A5N5SSH9</accession>
<dbReference type="PANTHER" id="PTHR21068">
    <property type="entry name" value="SPARTIN"/>
    <property type="match status" value="1"/>
</dbReference>